<evidence type="ECO:0000256" key="1">
    <source>
        <dbReference type="ARBA" id="ARBA00022603"/>
    </source>
</evidence>
<organism evidence="5 6">
    <name type="scientific">Chytriomyces confervae</name>
    <dbReference type="NCBI Taxonomy" id="246404"/>
    <lineage>
        <taxon>Eukaryota</taxon>
        <taxon>Fungi</taxon>
        <taxon>Fungi incertae sedis</taxon>
        <taxon>Chytridiomycota</taxon>
        <taxon>Chytridiomycota incertae sedis</taxon>
        <taxon>Chytridiomycetes</taxon>
        <taxon>Chytridiales</taxon>
        <taxon>Chytriomycetaceae</taxon>
        <taxon>Chytriomyces</taxon>
    </lineage>
</organism>
<keyword evidence="1" id="KW-0489">Methyltransferase</keyword>
<dbReference type="Gene3D" id="3.40.1280.10">
    <property type="match status" value="1"/>
</dbReference>
<dbReference type="InterPro" id="IPR045330">
    <property type="entry name" value="TRM3/TARBP1"/>
</dbReference>
<gene>
    <name evidence="5" type="ORF">CcCBS67573_g03606</name>
</gene>
<dbReference type="InterPro" id="IPR029026">
    <property type="entry name" value="tRNA_m1G_MTases_N"/>
</dbReference>
<dbReference type="PANTHER" id="PTHR12029">
    <property type="entry name" value="RNA METHYLTRANSFERASE"/>
    <property type="match status" value="1"/>
</dbReference>
<dbReference type="CDD" id="cd18091">
    <property type="entry name" value="SpoU-like_TRM3-like"/>
    <property type="match status" value="1"/>
</dbReference>
<dbReference type="InterPro" id="IPR056921">
    <property type="entry name" value="TARBP1_dom"/>
</dbReference>
<keyword evidence="6" id="KW-1185">Reference proteome</keyword>
<dbReference type="PANTHER" id="PTHR12029:SF11">
    <property type="entry name" value="METHYLTRANSFERASE TARBP1-RELATED"/>
    <property type="match status" value="1"/>
</dbReference>
<dbReference type="Pfam" id="PF00588">
    <property type="entry name" value="SpoU_methylase"/>
    <property type="match status" value="1"/>
</dbReference>
<dbReference type="EMBL" id="QEAP01000094">
    <property type="protein sequence ID" value="TPX75122.1"/>
    <property type="molecule type" value="Genomic_DNA"/>
</dbReference>
<dbReference type="GO" id="GO:0016423">
    <property type="term" value="F:tRNA (guanine) methyltransferase activity"/>
    <property type="evidence" value="ECO:0007669"/>
    <property type="project" value="InterPro"/>
</dbReference>
<dbReference type="InterPro" id="IPR029028">
    <property type="entry name" value="Alpha/beta_knot_MTases"/>
</dbReference>
<evidence type="ECO:0000259" key="4">
    <source>
        <dbReference type="Pfam" id="PF25050"/>
    </source>
</evidence>
<dbReference type="GO" id="GO:0003723">
    <property type="term" value="F:RNA binding"/>
    <property type="evidence" value="ECO:0007669"/>
    <property type="project" value="InterPro"/>
</dbReference>
<feature type="domain" description="TARBP1" evidence="4">
    <location>
        <begin position="321"/>
        <end position="414"/>
    </location>
</feature>
<evidence type="ECO:0000313" key="5">
    <source>
        <dbReference type="EMBL" id="TPX75122.1"/>
    </source>
</evidence>
<dbReference type="SUPFAM" id="SSF75217">
    <property type="entry name" value="alpha/beta knot"/>
    <property type="match status" value="1"/>
</dbReference>
<dbReference type="SUPFAM" id="SSF48371">
    <property type="entry name" value="ARM repeat"/>
    <property type="match status" value="1"/>
</dbReference>
<dbReference type="Pfam" id="PF25050">
    <property type="entry name" value="TARBP1"/>
    <property type="match status" value="1"/>
</dbReference>
<sequence>MSTSWKALFRAAQMDHANAIQTVSNLFSQDKVDNTVVDAVSALLETYTEDAQTQSTVALFDKCVMVPFWTCLDPDADAESRLTLPPSTVLAGAAACIAHSSEYLFIQLERIERVLARASSQTENQYPQSSTGFIVELMALALESKTASESPHTSFSSVVTACVNIAIPECPIEQPTHLQRTINSAILPLFFQMNALFSTHGELCSLIWTRISSPHTASHSMDEKWALRSSALTLVHLFNNLFGINPKKETDMPFKASSGAKKKFRRKDAKDGIMTGGTNAAQESDKLDWNIYSLQKAHLDLRKDPIFWRIVINGLVSKDSTTEKYALFLLKRVVDFSTKLEETAEADLQEEGWTEFFTWSRNGERSSLWNDYFIVLDILQESSAHLIEPILPKFHLFTQPSFHVSWWTVLMTRGLSNNSSTVRKRVIEYLVSETDLTRLFCSSGSPAEDFLWRILIPALDNAYLYHVSGLGSYISPFGEKVRQFIKRIIMLSGNMESTLRNLISKAVTFATRMGCLYIMMGITDASEHMNKYTEAEWRVLNASDVMKFRDLMLSERSMSVWTKMDARKLFCKLALKTIMRFSKKSVLTFEDVVSVLSVLGTYSAVEGGISETSSWLESGFGTTSTWLLDNLTQSFREYFRESRGNSSESDQNRARQLVHMLNYLTSAPSKEEALAPLLDRCRNIYTSIAYAPTGTLQRIVFVLIELKEKHSILFGTAFRDSAQDLLSLFANYLENPSEPSLVALKSHNLAMFHLLLSWQELNISIAEIDSLLVKTVVTATETLAQPAMPLQLISSLLNISLAFDVSLEIPNSCFHTSIQVSKLIEMITSDLRYTKELPKNSNWSEILSEIQISKYKCLVSIGKRCPLRDNEAFEAVLAVCANAISNTSNTSAPIIFEAVTHVLGELRESLTPSALQSLAMVIRDGLAVVLENAGNAKHFVALLRGFGKMAFCPTLLFVTRAESAASDDLRRDMEKAFFDLSDLSNQRTGVMNWVADECFSFWNHSIDETSRTCEAAFSSIEGYADLFIELLLFGPLRAANVDADRMDAAVSYALFMPQLEQTWSQSELSDIEGTIERNFNCQDYIIRVKASNILTKLSLVNKRHKNLANIFLRKLLKIHLSDKYKAKFDSTYEHRMQIRVWCSVQLLIPFCVGDAETMSLLIDSLDVDTLPSTRYYVEWSILRVTLADPCALPLLWSHLDDFESKSTTIISVFSILVHLSRHLPADGLTNFHSTLCAKITPWLTSNHFTIRIYAQYLAHEVWTTCKDSKCIETSEQRSLISVMKFIETSHDCVKHRAQARKLYFVGSEGFHPTLDVSLEFVFHVGLALAGVTEEERISVGAFKRVGGAQVGFGTVPPTSAPSQRDRWKNFSSSDTFDFVLDQSNEIVPDPSSQSDAMMMALQRKIEPWESMIETDLDFSQSRNESSNRRVRFPLIVVASLISKAPNLGGLCRTCEIFNAELLLVDNLRVREDPAFLVTAVTSEKWMPLQELRNQGDSVKNFLLAQKRLGYKILGIEQATTSEPLETFEFPEKCVLLLGMEKTGIPAQLMPLLDHVLEIAQFGVIRSLNVHVTGALVLYSFAKQQQAQLKQ</sequence>
<feature type="domain" description="tRNA/rRNA methyltransferase SpoU type" evidence="3">
    <location>
        <begin position="1434"/>
        <end position="1578"/>
    </location>
</feature>
<proteinExistence type="predicted"/>
<keyword evidence="2" id="KW-0808">Transferase</keyword>
<dbReference type="Proteomes" id="UP000320333">
    <property type="component" value="Unassembled WGS sequence"/>
</dbReference>
<dbReference type="OrthoDB" id="241340at2759"/>
<dbReference type="GO" id="GO:0030488">
    <property type="term" value="P:tRNA methylation"/>
    <property type="evidence" value="ECO:0007669"/>
    <property type="project" value="InterPro"/>
</dbReference>
<evidence type="ECO:0000259" key="3">
    <source>
        <dbReference type="Pfam" id="PF00588"/>
    </source>
</evidence>
<comment type="caution">
    <text evidence="5">The sequence shown here is derived from an EMBL/GenBank/DDBJ whole genome shotgun (WGS) entry which is preliminary data.</text>
</comment>
<evidence type="ECO:0000313" key="6">
    <source>
        <dbReference type="Proteomes" id="UP000320333"/>
    </source>
</evidence>
<dbReference type="STRING" id="246404.A0A507FG61"/>
<reference evidence="5 6" key="1">
    <citation type="journal article" date="2019" name="Sci. Rep.">
        <title>Comparative genomics of chytrid fungi reveal insights into the obligate biotrophic and pathogenic lifestyle of Synchytrium endobioticum.</title>
        <authorList>
            <person name="van de Vossenberg B.T.L.H."/>
            <person name="Warris S."/>
            <person name="Nguyen H.D.T."/>
            <person name="van Gent-Pelzer M.P.E."/>
            <person name="Joly D.L."/>
            <person name="van de Geest H.C."/>
            <person name="Bonants P.J.M."/>
            <person name="Smith D.S."/>
            <person name="Levesque C.A."/>
            <person name="van der Lee T.A.J."/>
        </authorList>
    </citation>
    <scope>NUCLEOTIDE SEQUENCE [LARGE SCALE GENOMIC DNA]</scope>
    <source>
        <strain evidence="5 6">CBS 675.73</strain>
    </source>
</reference>
<protein>
    <submittedName>
        <fullName evidence="5">Uncharacterized protein</fullName>
    </submittedName>
</protein>
<evidence type="ECO:0000256" key="2">
    <source>
        <dbReference type="ARBA" id="ARBA00022679"/>
    </source>
</evidence>
<dbReference type="InterPro" id="IPR016024">
    <property type="entry name" value="ARM-type_fold"/>
</dbReference>
<dbReference type="InterPro" id="IPR001537">
    <property type="entry name" value="SpoU_MeTrfase"/>
</dbReference>
<name>A0A507FG61_9FUNG</name>
<dbReference type="InterPro" id="IPR044748">
    <property type="entry name" value="Trm3/TARBP1_C"/>
</dbReference>
<accession>A0A507FG61</accession>